<dbReference type="VEuPathDB" id="FungiDB:QG37_02548"/>
<evidence type="ECO:0000256" key="7">
    <source>
        <dbReference type="ARBA" id="ARBA00025800"/>
    </source>
</evidence>
<feature type="transmembrane region" description="Helical" evidence="8">
    <location>
        <begin position="138"/>
        <end position="158"/>
    </location>
</feature>
<comment type="caution">
    <text evidence="8">Lacks conserved residue(s) required for the propagation of feature annotation.</text>
</comment>
<evidence type="ECO:0000256" key="6">
    <source>
        <dbReference type="ARBA" id="ARBA00023136"/>
    </source>
</evidence>
<gene>
    <name evidence="9" type="ORF">QG37_02548</name>
</gene>
<dbReference type="EMBL" id="LGST01000018">
    <property type="protein sequence ID" value="KNE00516.1"/>
    <property type="molecule type" value="Genomic_DNA"/>
</dbReference>
<dbReference type="PANTHER" id="PTHR23137">
    <property type="entry name" value="VESICLE TRANSPORT PROTEIN-RELATED"/>
    <property type="match status" value="1"/>
</dbReference>
<keyword evidence="3 8" id="KW-0812">Transmembrane</keyword>
<dbReference type="InterPro" id="IPR011691">
    <property type="entry name" value="Vesicle_transpt_SFT2"/>
</dbReference>
<organism evidence="9 10">
    <name type="scientific">Candidozyma auris</name>
    <name type="common">Yeast</name>
    <name type="synonym">Candida auris</name>
    <dbReference type="NCBI Taxonomy" id="498019"/>
    <lineage>
        <taxon>Eukaryota</taxon>
        <taxon>Fungi</taxon>
        <taxon>Dikarya</taxon>
        <taxon>Ascomycota</taxon>
        <taxon>Saccharomycotina</taxon>
        <taxon>Pichiomycetes</taxon>
        <taxon>Metschnikowiaceae</taxon>
        <taxon>Candidozyma</taxon>
    </lineage>
</organism>
<dbReference type="VEuPathDB" id="FungiDB:CJJ09_002211"/>
<dbReference type="VEuPathDB" id="FungiDB:CJI97_000240"/>
<accession>A0A0L0P3B9</accession>
<name>A0A0L0P3B9_CANAR</name>
<protein>
    <recommendedName>
        <fullName evidence="8">Protein transport protein SFT2</fullName>
    </recommendedName>
</protein>
<keyword evidence="8" id="KW-0333">Golgi apparatus</keyword>
<evidence type="ECO:0000256" key="1">
    <source>
        <dbReference type="ARBA" id="ARBA00004141"/>
    </source>
</evidence>
<evidence type="ECO:0000256" key="8">
    <source>
        <dbReference type="RuleBase" id="RU363111"/>
    </source>
</evidence>
<proteinExistence type="inferred from homology"/>
<dbReference type="InterPro" id="IPR007305">
    <property type="entry name" value="Vesicle_transpt_Got1/SFT2"/>
</dbReference>
<sequence length="209" mass="23604">MSLPEADFRALFGNWTSRNNAARTSLPPLSSWTDYVRSGANNLYESLPTYNNPGVSAPQQEPSWFKLSRFEKIVGFGCCLAASMFCFIFSFFMFPVLALNPRKFALLWTMGSFLFVMSFGILQGPYAYIRHLTSRDRIIFSGIFFGSIFLTMYCALILRSTILTLLASIVEVVAILYYVISYFPFGATTLTWFTSYMVGYFGGLVSAIF</sequence>
<dbReference type="VEuPathDB" id="FungiDB:CJJ07_001644"/>
<dbReference type="Proteomes" id="UP000037122">
    <property type="component" value="Unassembled WGS sequence"/>
</dbReference>
<comment type="caution">
    <text evidence="9">The sequence shown here is derived from an EMBL/GenBank/DDBJ whole genome shotgun (WGS) entry which is preliminary data.</text>
</comment>
<evidence type="ECO:0000313" key="10">
    <source>
        <dbReference type="Proteomes" id="UP000037122"/>
    </source>
</evidence>
<feature type="transmembrane region" description="Helical" evidence="8">
    <location>
        <begin position="165"/>
        <end position="183"/>
    </location>
</feature>
<keyword evidence="4 8" id="KW-0653">Protein transport</keyword>
<dbReference type="GO" id="GO:0015031">
    <property type="term" value="P:protein transport"/>
    <property type="evidence" value="ECO:0007669"/>
    <property type="project" value="UniProtKB-KW"/>
</dbReference>
<dbReference type="GO" id="GO:0016192">
    <property type="term" value="P:vesicle-mediated transport"/>
    <property type="evidence" value="ECO:0007669"/>
    <property type="project" value="InterPro"/>
</dbReference>
<reference evidence="10" key="1">
    <citation type="journal article" date="2015" name="BMC Genomics">
        <title>Draft genome of a commonly misdiagnosed multidrug resistant pathogen Candida auris.</title>
        <authorList>
            <person name="Chatterjee S."/>
            <person name="Alampalli S.V."/>
            <person name="Nageshan R.K."/>
            <person name="Chettiar S.T."/>
            <person name="Joshi S."/>
            <person name="Tatu U.S."/>
        </authorList>
    </citation>
    <scope>NUCLEOTIDE SEQUENCE [LARGE SCALE GENOMIC DNA]</scope>
    <source>
        <strain evidence="10">6684</strain>
    </source>
</reference>
<dbReference type="VEuPathDB" id="FungiDB:B9J08_000239"/>
<evidence type="ECO:0000256" key="3">
    <source>
        <dbReference type="ARBA" id="ARBA00022692"/>
    </source>
</evidence>
<evidence type="ECO:0000256" key="5">
    <source>
        <dbReference type="ARBA" id="ARBA00022989"/>
    </source>
</evidence>
<dbReference type="VEuPathDB" id="FungiDB:CJI96_0000965"/>
<feature type="transmembrane region" description="Helical" evidence="8">
    <location>
        <begin position="104"/>
        <end position="126"/>
    </location>
</feature>
<evidence type="ECO:0000256" key="2">
    <source>
        <dbReference type="ARBA" id="ARBA00022448"/>
    </source>
</evidence>
<keyword evidence="5 8" id="KW-1133">Transmembrane helix</keyword>
<comment type="similarity">
    <text evidence="7 8">Belongs to the SFT2 family.</text>
</comment>
<dbReference type="GO" id="GO:0000139">
    <property type="term" value="C:Golgi membrane"/>
    <property type="evidence" value="ECO:0007669"/>
    <property type="project" value="UniProtKB-SubCell"/>
</dbReference>
<feature type="transmembrane region" description="Helical" evidence="8">
    <location>
        <begin position="189"/>
        <end position="208"/>
    </location>
</feature>
<comment type="subcellular location">
    <subcellularLocation>
        <location evidence="8">Golgi apparatus membrane</location>
        <topology evidence="8">Multi-pass membrane protein</topology>
    </subcellularLocation>
    <subcellularLocation>
        <location evidence="1">Membrane</location>
        <topology evidence="1">Multi-pass membrane protein</topology>
    </subcellularLocation>
</comment>
<dbReference type="PANTHER" id="PTHR23137:SF36">
    <property type="entry name" value="VESICLE TRANSPORT PROTEIN SFT2C"/>
    <property type="match status" value="1"/>
</dbReference>
<evidence type="ECO:0000256" key="4">
    <source>
        <dbReference type="ARBA" id="ARBA00022927"/>
    </source>
</evidence>
<evidence type="ECO:0000313" key="9">
    <source>
        <dbReference type="EMBL" id="KNE00516.1"/>
    </source>
</evidence>
<feature type="transmembrane region" description="Helical" evidence="8">
    <location>
        <begin position="73"/>
        <end position="97"/>
    </location>
</feature>
<keyword evidence="2 8" id="KW-0813">Transport</keyword>
<dbReference type="AlphaFoldDB" id="A0A0L0P3B9"/>
<keyword evidence="6 8" id="KW-0472">Membrane</keyword>
<dbReference type="Pfam" id="PF04178">
    <property type="entry name" value="Got1"/>
    <property type="match status" value="1"/>
</dbReference>
<comment type="function">
    <text evidence="8">Nonessential protein required for the fusion of transport vesicles derived from the endocytic pathway with the Golgi complex.</text>
</comment>